<dbReference type="Pfam" id="PF14094">
    <property type="entry name" value="DUF4272"/>
    <property type="match status" value="1"/>
</dbReference>
<dbReference type="AlphaFoldDB" id="A0A4R6XXD6"/>
<organism evidence="1 2">
    <name type="scientific">Marinicella litoralis</name>
    <dbReference type="NCBI Taxonomy" id="644220"/>
    <lineage>
        <taxon>Bacteria</taxon>
        <taxon>Pseudomonadati</taxon>
        <taxon>Pseudomonadota</taxon>
        <taxon>Gammaproteobacteria</taxon>
        <taxon>Lysobacterales</taxon>
        <taxon>Marinicellaceae</taxon>
        <taxon>Marinicella</taxon>
    </lineage>
</organism>
<sequence length="216" mass="25551">MFTSKISPEKVKAKNTKVLKKQGIEVIEHLPYLDLMDFRSPEEVAKRCVILSALLQLHFEAPNAFIREYLEENSLIDELSKEENKRLDLEYNNWQEQEKIDLYWSIEAIWALAWVGKIHDNLTFNTGVEETLASFLPEFQENEPAKKFITGFSLRSKKEIFSMLDRFYRVHWYARNLSLTGKKSQLVDIDIVMERRKALEWACNKEEIWEDISLDT</sequence>
<dbReference type="InterPro" id="IPR025368">
    <property type="entry name" value="DUF4272"/>
</dbReference>
<gene>
    <name evidence="1" type="ORF">C8D91_0119</name>
</gene>
<accession>A0A4R6XXD6</accession>
<name>A0A4R6XXD6_9GAMM</name>
<proteinExistence type="predicted"/>
<reference evidence="1 2" key="1">
    <citation type="submission" date="2019-03" db="EMBL/GenBank/DDBJ databases">
        <title>Genomic Encyclopedia of Type Strains, Phase IV (KMG-IV): sequencing the most valuable type-strain genomes for metagenomic binning, comparative biology and taxonomic classification.</title>
        <authorList>
            <person name="Goeker M."/>
        </authorList>
    </citation>
    <scope>NUCLEOTIDE SEQUENCE [LARGE SCALE GENOMIC DNA]</scope>
    <source>
        <strain evidence="1 2">DSM 25488</strain>
    </source>
</reference>
<dbReference type="OrthoDB" id="4399984at2"/>
<dbReference type="Proteomes" id="UP000295724">
    <property type="component" value="Unassembled WGS sequence"/>
</dbReference>
<keyword evidence="2" id="KW-1185">Reference proteome</keyword>
<protein>
    <submittedName>
        <fullName evidence="1">Uncharacterized protein DUF4272</fullName>
    </submittedName>
</protein>
<comment type="caution">
    <text evidence="1">The sequence shown here is derived from an EMBL/GenBank/DDBJ whole genome shotgun (WGS) entry which is preliminary data.</text>
</comment>
<evidence type="ECO:0000313" key="1">
    <source>
        <dbReference type="EMBL" id="TDR23259.1"/>
    </source>
</evidence>
<dbReference type="RefSeq" id="WP_099018087.1">
    <property type="nucleotide sequence ID" value="NZ_NIHB01000001.1"/>
</dbReference>
<dbReference type="EMBL" id="SNZB01000001">
    <property type="protein sequence ID" value="TDR23259.1"/>
    <property type="molecule type" value="Genomic_DNA"/>
</dbReference>
<evidence type="ECO:0000313" key="2">
    <source>
        <dbReference type="Proteomes" id="UP000295724"/>
    </source>
</evidence>